<dbReference type="AlphaFoldDB" id="A0A0F8WGD3"/>
<sequence>AQLFTRPSTARMLIRGVRLPKGSPQLVALAIRLNREIKKLAEDAGLEKVLFLGRVDRDEIPLHYQAMDIGTCLNVGGVVDGSPLKFFEYLAAGLFVLGSGFPQIKEIIEANQVGIFLDSPSPEEIAQTIRKLYQYPDQIIKVRQQNITIAKEKYSWSQVSQQVADILANKQ</sequence>
<dbReference type="PANTHER" id="PTHR46401">
    <property type="entry name" value="GLYCOSYLTRANSFERASE WBBK-RELATED"/>
    <property type="match status" value="1"/>
</dbReference>
<dbReference type="PANTHER" id="PTHR46401:SF2">
    <property type="entry name" value="GLYCOSYLTRANSFERASE WBBK-RELATED"/>
    <property type="match status" value="1"/>
</dbReference>
<evidence type="ECO:0000256" key="1">
    <source>
        <dbReference type="ARBA" id="ARBA00022679"/>
    </source>
</evidence>
<reference evidence="3" key="1">
    <citation type="journal article" date="2015" name="Nature">
        <title>Complex archaea that bridge the gap between prokaryotes and eukaryotes.</title>
        <authorList>
            <person name="Spang A."/>
            <person name="Saw J.H."/>
            <person name="Jorgensen S.L."/>
            <person name="Zaremba-Niedzwiedzka K."/>
            <person name="Martijn J."/>
            <person name="Lind A.E."/>
            <person name="van Eijk R."/>
            <person name="Schleper C."/>
            <person name="Guy L."/>
            <person name="Ettema T.J."/>
        </authorList>
    </citation>
    <scope>NUCLEOTIDE SEQUENCE</scope>
</reference>
<comment type="caution">
    <text evidence="3">The sequence shown here is derived from an EMBL/GenBank/DDBJ whole genome shotgun (WGS) entry which is preliminary data.</text>
</comment>
<keyword evidence="1" id="KW-0808">Transferase</keyword>
<gene>
    <name evidence="3" type="ORF">LCGC14_3157040</name>
</gene>
<dbReference type="Pfam" id="PF00534">
    <property type="entry name" value="Glycos_transf_1"/>
    <property type="match status" value="1"/>
</dbReference>
<accession>A0A0F8WGD3</accession>
<evidence type="ECO:0000313" key="3">
    <source>
        <dbReference type="EMBL" id="KKK47255.1"/>
    </source>
</evidence>
<dbReference type="SUPFAM" id="SSF53756">
    <property type="entry name" value="UDP-Glycosyltransferase/glycogen phosphorylase"/>
    <property type="match status" value="1"/>
</dbReference>
<dbReference type="EMBL" id="LAZR01069668">
    <property type="protein sequence ID" value="KKK47255.1"/>
    <property type="molecule type" value="Genomic_DNA"/>
</dbReference>
<dbReference type="GO" id="GO:0009103">
    <property type="term" value="P:lipopolysaccharide biosynthetic process"/>
    <property type="evidence" value="ECO:0007669"/>
    <property type="project" value="TreeGrafter"/>
</dbReference>
<proteinExistence type="predicted"/>
<dbReference type="GO" id="GO:0016757">
    <property type="term" value="F:glycosyltransferase activity"/>
    <property type="evidence" value="ECO:0007669"/>
    <property type="project" value="InterPro"/>
</dbReference>
<feature type="domain" description="Glycosyl transferase family 1" evidence="2">
    <location>
        <begin position="35"/>
        <end position="141"/>
    </location>
</feature>
<feature type="non-terminal residue" evidence="3">
    <location>
        <position position="1"/>
    </location>
</feature>
<evidence type="ECO:0000259" key="2">
    <source>
        <dbReference type="Pfam" id="PF00534"/>
    </source>
</evidence>
<dbReference type="InterPro" id="IPR001296">
    <property type="entry name" value="Glyco_trans_1"/>
</dbReference>
<protein>
    <recommendedName>
        <fullName evidence="2">Glycosyl transferase family 1 domain-containing protein</fullName>
    </recommendedName>
</protein>
<organism evidence="3">
    <name type="scientific">marine sediment metagenome</name>
    <dbReference type="NCBI Taxonomy" id="412755"/>
    <lineage>
        <taxon>unclassified sequences</taxon>
        <taxon>metagenomes</taxon>
        <taxon>ecological metagenomes</taxon>
    </lineage>
</organism>
<name>A0A0F8WGD3_9ZZZZ</name>
<dbReference type="Gene3D" id="3.40.50.2000">
    <property type="entry name" value="Glycogen Phosphorylase B"/>
    <property type="match status" value="1"/>
</dbReference>